<dbReference type="Pfam" id="PF03992">
    <property type="entry name" value="ABM"/>
    <property type="match status" value="1"/>
</dbReference>
<dbReference type="GO" id="GO:0005829">
    <property type="term" value="C:cytosol"/>
    <property type="evidence" value="ECO:0007669"/>
    <property type="project" value="TreeGrafter"/>
</dbReference>
<proteinExistence type="predicted"/>
<protein>
    <submittedName>
        <fullName evidence="2">Antibiotic biosynthesis monooxygenase</fullName>
    </submittedName>
</protein>
<dbReference type="InterPro" id="IPR007138">
    <property type="entry name" value="ABM_dom"/>
</dbReference>
<keyword evidence="3" id="KW-1185">Reference proteome</keyword>
<gene>
    <name evidence="2" type="ORF">D8S82_15150</name>
</gene>
<dbReference type="InterPro" id="IPR011008">
    <property type="entry name" value="Dimeric_a/b-barrel"/>
</dbReference>
<dbReference type="Proteomes" id="UP000315759">
    <property type="component" value="Unassembled WGS sequence"/>
</dbReference>
<evidence type="ECO:0000259" key="1">
    <source>
        <dbReference type="PROSITE" id="PS51725"/>
    </source>
</evidence>
<dbReference type="SUPFAM" id="SSF54909">
    <property type="entry name" value="Dimeric alpha+beta barrel"/>
    <property type="match status" value="1"/>
</dbReference>
<comment type="caution">
    <text evidence="2">The sequence shown here is derived from an EMBL/GenBank/DDBJ whole genome shotgun (WGS) entry which is preliminary data.</text>
</comment>
<feature type="domain" description="ABM" evidence="1">
    <location>
        <begin position="4"/>
        <end position="93"/>
    </location>
</feature>
<dbReference type="AlphaFoldDB" id="A0A544W0D2"/>
<sequence>MEPVVVVARWQTTEAALDTVLAHVASLRPHALAEPGCLGYGIFQSVDDPTTLVLIERYRDKTALDAHVNSPHYQELVVERIRPLLTDRQVEILRRDEH</sequence>
<evidence type="ECO:0000313" key="2">
    <source>
        <dbReference type="EMBL" id="TQR85672.1"/>
    </source>
</evidence>
<dbReference type="PANTHER" id="PTHR33336:SF3">
    <property type="entry name" value="ABM DOMAIN-CONTAINING PROTEIN"/>
    <property type="match status" value="1"/>
</dbReference>
<organism evidence="2 3">
    <name type="scientific">Mycolicibacterium hodleri</name>
    <dbReference type="NCBI Taxonomy" id="49897"/>
    <lineage>
        <taxon>Bacteria</taxon>
        <taxon>Bacillati</taxon>
        <taxon>Actinomycetota</taxon>
        <taxon>Actinomycetes</taxon>
        <taxon>Mycobacteriales</taxon>
        <taxon>Mycobacteriaceae</taxon>
        <taxon>Mycolicibacterium</taxon>
    </lineage>
</organism>
<dbReference type="GO" id="GO:0004497">
    <property type="term" value="F:monooxygenase activity"/>
    <property type="evidence" value="ECO:0007669"/>
    <property type="project" value="UniProtKB-KW"/>
</dbReference>
<dbReference type="InterPro" id="IPR050744">
    <property type="entry name" value="AI-2_Isomerase_LsrG"/>
</dbReference>
<name>A0A544W0D2_9MYCO</name>
<dbReference type="Gene3D" id="3.30.70.100">
    <property type="match status" value="1"/>
</dbReference>
<keyword evidence="2" id="KW-0560">Oxidoreductase</keyword>
<dbReference type="RefSeq" id="WP_142552880.1">
    <property type="nucleotide sequence ID" value="NZ_VIFX01000018.1"/>
</dbReference>
<reference evidence="2 3" key="1">
    <citation type="submission" date="2018-10" db="EMBL/GenBank/DDBJ databases">
        <title>Draft genome of Mycobacterium hodleri strain B.</title>
        <authorList>
            <person name="Amande T.J."/>
            <person name="Mcgenity T.J."/>
        </authorList>
    </citation>
    <scope>NUCLEOTIDE SEQUENCE [LARGE SCALE GENOMIC DNA]</scope>
    <source>
        <strain evidence="2 3">B</strain>
    </source>
</reference>
<accession>A0A544W0D2</accession>
<dbReference type="PROSITE" id="PS51725">
    <property type="entry name" value="ABM"/>
    <property type="match status" value="1"/>
</dbReference>
<dbReference type="EMBL" id="VIFX01000018">
    <property type="protein sequence ID" value="TQR85672.1"/>
    <property type="molecule type" value="Genomic_DNA"/>
</dbReference>
<evidence type="ECO:0000313" key="3">
    <source>
        <dbReference type="Proteomes" id="UP000315759"/>
    </source>
</evidence>
<keyword evidence="2" id="KW-0503">Monooxygenase</keyword>
<dbReference type="PANTHER" id="PTHR33336">
    <property type="entry name" value="QUINOL MONOOXYGENASE YGIN-RELATED"/>
    <property type="match status" value="1"/>
</dbReference>